<evidence type="ECO:0000256" key="5">
    <source>
        <dbReference type="RuleBase" id="RU362028"/>
    </source>
</evidence>
<dbReference type="EC" id="5.4.99.-" evidence="5"/>
<dbReference type="NCBIfam" id="TIGR00005">
    <property type="entry name" value="rluA_subfam"/>
    <property type="match status" value="1"/>
</dbReference>
<evidence type="ECO:0000259" key="6">
    <source>
        <dbReference type="Pfam" id="PF00849"/>
    </source>
</evidence>
<dbReference type="InterPro" id="IPR050188">
    <property type="entry name" value="RluA_PseudoU_synthase"/>
</dbReference>
<evidence type="ECO:0000313" key="7">
    <source>
        <dbReference type="EMBL" id="KRT93271.1"/>
    </source>
</evidence>
<dbReference type="STRING" id="1664069.BGLY_1275"/>
<dbReference type="EMBL" id="CP035232">
    <property type="protein sequence ID" value="QAT64629.1"/>
    <property type="molecule type" value="Genomic_DNA"/>
</dbReference>
<dbReference type="EMBL" id="LECW02000022">
    <property type="protein sequence ID" value="KRT93271.1"/>
    <property type="molecule type" value="Genomic_DNA"/>
</dbReference>
<dbReference type="Proteomes" id="UP000036168">
    <property type="component" value="Unassembled WGS sequence"/>
</dbReference>
<dbReference type="OrthoDB" id="9807829at2"/>
<evidence type="ECO:0000256" key="3">
    <source>
        <dbReference type="ARBA" id="ARBA00023235"/>
    </source>
</evidence>
<dbReference type="PATRIC" id="fig|1664069.6.peg.1342"/>
<proteinExistence type="inferred from homology"/>
<dbReference type="PANTHER" id="PTHR21600:SF35">
    <property type="entry name" value="PSEUDOURIDINE SYNTHASE"/>
    <property type="match status" value="1"/>
</dbReference>
<gene>
    <name evidence="7" type="ORF">AB447_220205</name>
    <name evidence="9" type="ORF">EQZ20_06730</name>
    <name evidence="8" type="ORF">P8828_22630</name>
</gene>
<dbReference type="GO" id="GO:0140098">
    <property type="term" value="F:catalytic activity, acting on RNA"/>
    <property type="evidence" value="ECO:0007669"/>
    <property type="project" value="UniProtKB-ARBA"/>
</dbReference>
<evidence type="ECO:0000313" key="11">
    <source>
        <dbReference type="Proteomes" id="UP000288675"/>
    </source>
</evidence>
<keyword evidence="3 5" id="KW-0413">Isomerase</keyword>
<evidence type="ECO:0000256" key="1">
    <source>
        <dbReference type="ARBA" id="ARBA00000073"/>
    </source>
</evidence>
<name>A0A0T6BNN7_9BACI</name>
<reference evidence="7 10" key="1">
    <citation type="journal article" date="2015" name="Int. J. Syst. Evol. Microbiol.">
        <title>Bacillus glycinifermentans sp. nov., isolated from fermented soybean paste.</title>
        <authorList>
            <person name="Kim S.J."/>
            <person name="Dunlap C.A."/>
            <person name="Kwon S.W."/>
            <person name="Rooney A.P."/>
        </authorList>
    </citation>
    <scope>NUCLEOTIDE SEQUENCE [LARGE SCALE GENOMIC DNA]</scope>
    <source>
        <strain evidence="7 10">GO-13</strain>
    </source>
</reference>
<evidence type="ECO:0000256" key="4">
    <source>
        <dbReference type="PIRSR" id="PIRSR606225-1"/>
    </source>
</evidence>
<comment type="similarity">
    <text evidence="2 5">Belongs to the pseudouridine synthase RluA family.</text>
</comment>
<keyword evidence="12" id="KW-1185">Reference proteome</keyword>
<evidence type="ECO:0000256" key="2">
    <source>
        <dbReference type="ARBA" id="ARBA00010876"/>
    </source>
</evidence>
<reference evidence="8 12" key="4">
    <citation type="submission" date="2023-03" db="EMBL/GenBank/DDBJ databases">
        <title>Agriculturally important microbes genome sequencing.</title>
        <authorList>
            <person name="Dunlap C."/>
        </authorList>
    </citation>
    <scope>NUCLEOTIDE SEQUENCE [LARGE SCALE GENOMIC DNA]</scope>
    <source>
        <strain evidence="8 12">CBP-3203</strain>
    </source>
</reference>
<dbReference type="InterPro" id="IPR020103">
    <property type="entry name" value="PsdUridine_synth_cat_dom_sf"/>
</dbReference>
<comment type="catalytic activity">
    <reaction evidence="1 5">
        <text>a uridine in RNA = a pseudouridine in RNA</text>
        <dbReference type="Rhea" id="RHEA:48348"/>
        <dbReference type="Rhea" id="RHEA-COMP:12068"/>
        <dbReference type="Rhea" id="RHEA-COMP:12069"/>
        <dbReference type="ChEBI" id="CHEBI:65314"/>
        <dbReference type="ChEBI" id="CHEBI:65315"/>
    </reaction>
</comment>
<protein>
    <recommendedName>
        <fullName evidence="5">Pseudouridine synthase</fullName>
        <ecNumber evidence="5">5.4.99.-</ecNumber>
    </recommendedName>
</protein>
<sequence length="296" mass="33301">MSDFSLRQTITAKEDGMLLKEYVQRMGISKRMLADIKFGGGDLLINGEHVTVRHVLQEGDKLAILFPPEKVSESLRPEAIPLDILFEDDHVLVLNKQPYLSSIPSREHPTGSLANGLIYYYQQTGCEATVHLVSRLDRDTSGVMLVAKHRFAHSLLSHLQKEGHVKRQYRAVVHGEIREDRGTVDAPIGRKATSIIERAVVPDGQTAVTHFKVNMRIGQITDVSLSLETGRTHQIRVHMSHIGHPLCGDTLYGGTRDLINRQALHSERLAFIHPLTREELAFYAPLPYDIRKLLES</sequence>
<dbReference type="GO" id="GO:0000455">
    <property type="term" value="P:enzyme-directed rRNA pseudouridine synthesis"/>
    <property type="evidence" value="ECO:0007669"/>
    <property type="project" value="TreeGrafter"/>
</dbReference>
<dbReference type="Pfam" id="PF00849">
    <property type="entry name" value="PseudoU_synth_2"/>
    <property type="match status" value="1"/>
</dbReference>
<reference evidence="7" key="2">
    <citation type="submission" date="2015-10" db="EMBL/GenBank/DDBJ databases">
        <authorList>
            <person name="Dunlap C."/>
        </authorList>
    </citation>
    <scope>NUCLEOTIDE SEQUENCE</scope>
    <source>
        <strain evidence="7">GO-13</strain>
    </source>
</reference>
<dbReference type="SUPFAM" id="SSF55120">
    <property type="entry name" value="Pseudouridine synthase"/>
    <property type="match status" value="1"/>
</dbReference>
<dbReference type="Proteomes" id="UP001341297">
    <property type="component" value="Unassembled WGS sequence"/>
</dbReference>
<evidence type="ECO:0000313" key="10">
    <source>
        <dbReference type="Proteomes" id="UP000036168"/>
    </source>
</evidence>
<dbReference type="CDD" id="cd02869">
    <property type="entry name" value="PseudoU_synth_RluA_like"/>
    <property type="match status" value="1"/>
</dbReference>
<dbReference type="FunFam" id="3.30.2350.10:FF:000005">
    <property type="entry name" value="Pseudouridine synthase"/>
    <property type="match status" value="1"/>
</dbReference>
<dbReference type="Gene3D" id="3.30.2350.10">
    <property type="entry name" value="Pseudouridine synthase"/>
    <property type="match status" value="1"/>
</dbReference>
<evidence type="ECO:0000313" key="12">
    <source>
        <dbReference type="Proteomes" id="UP001341297"/>
    </source>
</evidence>
<evidence type="ECO:0000313" key="8">
    <source>
        <dbReference type="EMBL" id="MEC0487545.1"/>
    </source>
</evidence>
<reference evidence="9 11" key="3">
    <citation type="submission" date="2019-01" db="EMBL/GenBank/DDBJ databases">
        <title>Genome sequence of Bacillus glycinifermentans SRCM103574.</title>
        <authorList>
            <person name="Kong H.-J."/>
            <person name="Jeong S.-Y."/>
            <person name="Jeong D.-Y."/>
        </authorList>
    </citation>
    <scope>NUCLEOTIDE SEQUENCE [LARGE SCALE GENOMIC DNA]</scope>
    <source>
        <strain evidence="9 11">SRCM103574</strain>
    </source>
</reference>
<dbReference type="GO" id="GO:0009982">
    <property type="term" value="F:pseudouridine synthase activity"/>
    <property type="evidence" value="ECO:0007669"/>
    <property type="project" value="InterPro"/>
</dbReference>
<dbReference type="InterPro" id="IPR006145">
    <property type="entry name" value="PsdUridine_synth_RsuA/RluA"/>
</dbReference>
<dbReference type="Proteomes" id="UP000288675">
    <property type="component" value="Chromosome"/>
</dbReference>
<dbReference type="PANTHER" id="PTHR21600">
    <property type="entry name" value="MITOCHONDRIAL RNA PSEUDOURIDINE SYNTHASE"/>
    <property type="match status" value="1"/>
</dbReference>
<feature type="active site" evidence="4">
    <location>
        <position position="137"/>
    </location>
</feature>
<comment type="function">
    <text evidence="5">Responsible for synthesis of pseudouridine from uracil.</text>
</comment>
<dbReference type="InterPro" id="IPR006225">
    <property type="entry name" value="PsdUridine_synth_RluC/D"/>
</dbReference>
<dbReference type="EMBL" id="JARRTL010000034">
    <property type="protein sequence ID" value="MEC0487545.1"/>
    <property type="molecule type" value="Genomic_DNA"/>
</dbReference>
<accession>A0A0T6BNN7</accession>
<dbReference type="AlphaFoldDB" id="A0A0T6BNN7"/>
<feature type="domain" description="Pseudouridine synthase RsuA/RluA-like" evidence="6">
    <location>
        <begin position="90"/>
        <end position="241"/>
    </location>
</feature>
<evidence type="ECO:0000313" key="9">
    <source>
        <dbReference type="EMBL" id="QAT64629.1"/>
    </source>
</evidence>
<organism evidence="7 10">
    <name type="scientific">Bacillus glycinifermentans</name>
    <dbReference type="NCBI Taxonomy" id="1664069"/>
    <lineage>
        <taxon>Bacteria</taxon>
        <taxon>Bacillati</taxon>
        <taxon>Bacillota</taxon>
        <taxon>Bacilli</taxon>
        <taxon>Bacillales</taxon>
        <taxon>Bacillaceae</taxon>
        <taxon>Bacillus</taxon>
    </lineage>
</organism>
<dbReference type="GO" id="GO:0003723">
    <property type="term" value="F:RNA binding"/>
    <property type="evidence" value="ECO:0007669"/>
    <property type="project" value="InterPro"/>
</dbReference>
<dbReference type="KEGG" id="bgy:BGLY_1275"/>